<dbReference type="PROSITE" id="PS50156">
    <property type="entry name" value="SSD"/>
    <property type="match status" value="1"/>
</dbReference>
<keyword evidence="6 7" id="KW-0472">Membrane</keyword>
<dbReference type="RefSeq" id="WP_393970801.1">
    <property type="nucleotide sequence ID" value="NZ_CP133772.1"/>
</dbReference>
<dbReference type="InterPro" id="IPR000731">
    <property type="entry name" value="SSD"/>
</dbReference>
<dbReference type="Proteomes" id="UP001451606">
    <property type="component" value="Chromosome"/>
</dbReference>
<feature type="transmembrane region" description="Helical" evidence="7">
    <location>
        <begin position="869"/>
        <end position="890"/>
    </location>
</feature>
<name>A0AAX4NGJ5_9ARCH</name>
<evidence type="ECO:0000256" key="4">
    <source>
        <dbReference type="ARBA" id="ARBA00022692"/>
    </source>
</evidence>
<feature type="transmembrane region" description="Helical" evidence="7">
    <location>
        <begin position="21"/>
        <end position="39"/>
    </location>
</feature>
<accession>A0AAX4NGJ5</accession>
<evidence type="ECO:0000256" key="5">
    <source>
        <dbReference type="ARBA" id="ARBA00022989"/>
    </source>
</evidence>
<feature type="transmembrane region" description="Helical" evidence="7">
    <location>
        <begin position="652"/>
        <end position="670"/>
    </location>
</feature>
<feature type="transmembrane region" description="Helical" evidence="7">
    <location>
        <begin position="833"/>
        <end position="857"/>
    </location>
</feature>
<feature type="transmembrane region" description="Helical" evidence="7">
    <location>
        <begin position="896"/>
        <end position="918"/>
    </location>
</feature>
<protein>
    <submittedName>
        <fullName evidence="9">MMPL family transporter</fullName>
    </submittedName>
</protein>
<gene>
    <name evidence="9" type="ORF">OXIME_001033</name>
</gene>
<comment type="subcellular location">
    <subcellularLocation>
        <location evidence="1">Cell membrane</location>
        <topology evidence="1">Multi-pass membrane protein</topology>
    </subcellularLocation>
</comment>
<keyword evidence="5 7" id="KW-1133">Transmembrane helix</keyword>
<evidence type="ECO:0000256" key="2">
    <source>
        <dbReference type="ARBA" id="ARBA00010157"/>
    </source>
</evidence>
<sequence>MFEHSFGKIAEFSSRNSGKVIIAWIVIFLLMAPAATLLFKETSYNIGSSIVPPTSMAQVASNYLSSEFGSSNTGSSVGNNSSSVLVTNNTNINSQSVTSSLIPMIKAENSYLKNITGYSNITSVFSVEKGILLSVSSGMKKELNSTYSLIETINNNAKTINTSLNETVFLEYGIPDYYLHLLKSYNNSLMAYNNTVTQIKIQHLPPFELNYFNNVTYFFNKTNNMTNSIHETLYNSSFPQFMLTNNTTKMILGFMFSINGNLTISNFNKTSSYDPYAYRFVTSSINSILSENTSLVKFVTTDLNISMGELVGDSFNLSNTLSLNPVLSLSVDFVYNGFQKTLYLNPEIQLNPSKSIVKCYISTLNGTSSINKTVDSEMTHNGFDQYPVIPTSPIYHQFVGYNNATLVIMITSGQNLNPSQTNQMEEIARNYTSKIPQANVYVAGTSTVDSQLASESLNGMIKALILGIILSVMIVGIFLRSIYAAFLPLAMFGISVVVALGINGLLYKYVIHGTVSFITPTLLLVLLLGLVSDYVVYIMSRFRRELRKGNPKAVEDSGQWAGNAVFTSGLTVALSYVVLYISHVPIFSDSGITNAIGVVVAILVANTLLIAILKRAGPKVFYPSKINHNAKIPLENTMDRVAGFVIKNKGKLVVVLVLAALFGSYVYFITPTNMDVFNLVPSSSGIQAIEVVNDSFHGDFFDRGYVIVKFQSPLLNSSGYNSTEIKEVTDLENQIRNTSGISEVFGPTMPFGYYIPFNLTGIPNSQKSIYLSKIDSFIGKNSSFAVIDFQLSNLAWTKASSDSVKTMIQSLSTKDSAQYSVYVGGETESLNNAYSFTASAFTKMVPILIIAIFVVLLIQLSSALTPLRLIFMVIASVVVALSISYGLIYYMEKLPILIFLPMFVFITLLAVGLDYDIFMVSRVREEVMKGISDQEAIKTSITENGGVIMALGTILFATFGSLYFSGLGIIQEIGIGLAFGVLVDTFISWPFFVPSIMLILKKLNWWPSKIGERKK</sequence>
<evidence type="ECO:0000313" key="10">
    <source>
        <dbReference type="Proteomes" id="UP001451606"/>
    </source>
</evidence>
<dbReference type="AlphaFoldDB" id="A0AAX4NGJ5"/>
<feature type="transmembrane region" description="Helical" evidence="7">
    <location>
        <begin position="486"/>
        <end position="511"/>
    </location>
</feature>
<feature type="transmembrane region" description="Helical" evidence="7">
    <location>
        <begin position="460"/>
        <end position="479"/>
    </location>
</feature>
<evidence type="ECO:0000256" key="7">
    <source>
        <dbReference type="SAM" id="Phobius"/>
    </source>
</evidence>
<feature type="transmembrane region" description="Helical" evidence="7">
    <location>
        <begin position="947"/>
        <end position="970"/>
    </location>
</feature>
<keyword evidence="4 7" id="KW-0812">Transmembrane</keyword>
<organism evidence="9 10">
    <name type="scientific">Oxyplasma meridianum</name>
    <dbReference type="NCBI Taxonomy" id="3073602"/>
    <lineage>
        <taxon>Archaea</taxon>
        <taxon>Methanobacteriati</taxon>
        <taxon>Thermoplasmatota</taxon>
        <taxon>Thermoplasmata</taxon>
        <taxon>Thermoplasmatales</taxon>
        <taxon>Thermoplasmataceae</taxon>
        <taxon>Oxyplasma</taxon>
    </lineage>
</organism>
<feature type="transmembrane region" description="Helical" evidence="7">
    <location>
        <begin position="517"/>
        <end position="539"/>
    </location>
</feature>
<reference evidence="9 10" key="1">
    <citation type="submission" date="2023-09" db="EMBL/GenBank/DDBJ databases">
        <authorList>
            <person name="Golyshina O.V."/>
            <person name="Lunev E.A."/>
            <person name="Bargiela R."/>
            <person name="Gaines M.C."/>
            <person name="Daum B."/>
            <person name="Bale N.J."/>
            <person name="Koenen M."/>
            <person name="Sinninghe Damst J.S."/>
            <person name="Yakimov M."/>
            <person name="Golyshin P.N."/>
        </authorList>
    </citation>
    <scope>NUCLEOTIDE SEQUENCE [LARGE SCALE GENOMIC DNA]</scope>
    <source>
        <strain evidence="9 10">M1</strain>
    </source>
</reference>
<proteinExistence type="inferred from homology"/>
<evidence type="ECO:0000313" key="9">
    <source>
        <dbReference type="EMBL" id="WYY00463.1"/>
    </source>
</evidence>
<dbReference type="SUPFAM" id="SSF82866">
    <property type="entry name" value="Multidrug efflux transporter AcrB transmembrane domain"/>
    <property type="match status" value="2"/>
</dbReference>
<comment type="similarity">
    <text evidence="2">Belongs to the resistance-nodulation-cell division (RND) (TC 2.A.6) family. MmpL subfamily.</text>
</comment>
<dbReference type="Gene3D" id="1.20.1640.10">
    <property type="entry name" value="Multidrug efflux transporter AcrB transmembrane domain"/>
    <property type="match status" value="2"/>
</dbReference>
<feature type="domain" description="SSD" evidence="8">
    <location>
        <begin position="870"/>
        <end position="998"/>
    </location>
</feature>
<dbReference type="InterPro" id="IPR050545">
    <property type="entry name" value="Mycobact_MmpL"/>
</dbReference>
<dbReference type="Pfam" id="PF03176">
    <property type="entry name" value="MMPL"/>
    <property type="match status" value="2"/>
</dbReference>
<feature type="transmembrane region" description="Helical" evidence="7">
    <location>
        <begin position="593"/>
        <end position="613"/>
    </location>
</feature>
<keyword evidence="10" id="KW-1185">Reference proteome</keyword>
<feature type="transmembrane region" description="Helical" evidence="7">
    <location>
        <begin position="976"/>
        <end position="1000"/>
    </location>
</feature>
<dbReference type="KEGG" id="omr:OXIME_001033"/>
<feature type="transmembrane region" description="Helical" evidence="7">
    <location>
        <begin position="560"/>
        <end position="581"/>
    </location>
</feature>
<dbReference type="GO" id="GO:0005886">
    <property type="term" value="C:plasma membrane"/>
    <property type="evidence" value="ECO:0007669"/>
    <property type="project" value="UniProtKB-SubCell"/>
</dbReference>
<dbReference type="EMBL" id="CP133772">
    <property type="protein sequence ID" value="WYY00463.1"/>
    <property type="molecule type" value="Genomic_DNA"/>
</dbReference>
<evidence type="ECO:0000256" key="1">
    <source>
        <dbReference type="ARBA" id="ARBA00004651"/>
    </source>
</evidence>
<dbReference type="PANTHER" id="PTHR33406">
    <property type="entry name" value="MEMBRANE PROTEIN MJ1562-RELATED"/>
    <property type="match status" value="1"/>
</dbReference>
<evidence type="ECO:0000256" key="6">
    <source>
        <dbReference type="ARBA" id="ARBA00023136"/>
    </source>
</evidence>
<evidence type="ECO:0000256" key="3">
    <source>
        <dbReference type="ARBA" id="ARBA00022475"/>
    </source>
</evidence>
<dbReference type="PANTHER" id="PTHR33406:SF6">
    <property type="entry name" value="MEMBRANE PROTEIN YDGH-RELATED"/>
    <property type="match status" value="1"/>
</dbReference>
<dbReference type="InterPro" id="IPR004869">
    <property type="entry name" value="MMPL_dom"/>
</dbReference>
<dbReference type="GeneID" id="95967770"/>
<evidence type="ECO:0000259" key="8">
    <source>
        <dbReference type="PROSITE" id="PS50156"/>
    </source>
</evidence>
<keyword evidence="3" id="KW-1003">Cell membrane</keyword>